<sequence length="27" mass="2755">MAFMTSSDDLANRAGVGIGAPDLTSQE</sequence>
<protein>
    <submittedName>
        <fullName evidence="2">Uncharacterized protein</fullName>
    </submittedName>
</protein>
<dbReference type="EMBL" id="JAACJJ010000058">
    <property type="protein sequence ID" value="KAF5310256.1"/>
    <property type="molecule type" value="Genomic_DNA"/>
</dbReference>
<accession>A0A8H5ES22</accession>
<evidence type="ECO:0000313" key="2">
    <source>
        <dbReference type="EMBL" id="KAF5310256.1"/>
    </source>
</evidence>
<reference evidence="2 3" key="1">
    <citation type="journal article" date="2020" name="ISME J.">
        <title>Uncovering the hidden diversity of litter-decomposition mechanisms in mushroom-forming fungi.</title>
        <authorList>
            <person name="Floudas D."/>
            <person name="Bentzer J."/>
            <person name="Ahren D."/>
            <person name="Johansson T."/>
            <person name="Persson P."/>
            <person name="Tunlid A."/>
        </authorList>
    </citation>
    <scope>NUCLEOTIDE SEQUENCE [LARGE SCALE GENOMIC DNA]</scope>
    <source>
        <strain evidence="2 3">CBS 101986</strain>
    </source>
</reference>
<name>A0A8H5ES22_9AGAR</name>
<evidence type="ECO:0000256" key="1">
    <source>
        <dbReference type="SAM" id="MobiDB-lite"/>
    </source>
</evidence>
<gene>
    <name evidence="2" type="ORF">D9619_010179</name>
</gene>
<proteinExistence type="predicted"/>
<evidence type="ECO:0000313" key="3">
    <source>
        <dbReference type="Proteomes" id="UP000567179"/>
    </source>
</evidence>
<dbReference type="AlphaFoldDB" id="A0A8H5ES22"/>
<keyword evidence="3" id="KW-1185">Reference proteome</keyword>
<feature type="region of interest" description="Disordered" evidence="1">
    <location>
        <begin position="1"/>
        <end position="27"/>
    </location>
</feature>
<comment type="caution">
    <text evidence="2">The sequence shown here is derived from an EMBL/GenBank/DDBJ whole genome shotgun (WGS) entry which is preliminary data.</text>
</comment>
<dbReference type="Proteomes" id="UP000567179">
    <property type="component" value="Unassembled WGS sequence"/>
</dbReference>
<organism evidence="2 3">
    <name type="scientific">Psilocybe cf. subviscida</name>
    <dbReference type="NCBI Taxonomy" id="2480587"/>
    <lineage>
        <taxon>Eukaryota</taxon>
        <taxon>Fungi</taxon>
        <taxon>Dikarya</taxon>
        <taxon>Basidiomycota</taxon>
        <taxon>Agaricomycotina</taxon>
        <taxon>Agaricomycetes</taxon>
        <taxon>Agaricomycetidae</taxon>
        <taxon>Agaricales</taxon>
        <taxon>Agaricineae</taxon>
        <taxon>Strophariaceae</taxon>
        <taxon>Psilocybe</taxon>
    </lineage>
</organism>